<dbReference type="AlphaFoldDB" id="A0A6P5KEI3"/>
<dbReference type="Pfam" id="PF07010">
    <property type="entry name" value="Endomucin"/>
    <property type="match status" value="1"/>
</dbReference>
<feature type="signal peptide" evidence="3">
    <location>
        <begin position="1"/>
        <end position="19"/>
    </location>
</feature>
<dbReference type="InterPro" id="IPR010740">
    <property type="entry name" value="Endomucin"/>
</dbReference>
<feature type="compositionally biased region" description="Low complexity" evidence="1">
    <location>
        <begin position="96"/>
        <end position="113"/>
    </location>
</feature>
<keyword evidence="2" id="KW-1133">Transmembrane helix</keyword>
<sequence>MKLLQGTFLFLSMCSLCYSQESQVPTNTMRVTMYMSPMISTSPSPLNAKSETVQTPVNTPGKLNPSVTTELVTISPVISLSSSSMSFTNTGTLKEPSSTPMISTKSSSSSAVPKTEKETPQTESTTDVSSTAKPQGSDHRFPSAASTTESNQKSGYVLTSPTKKSENTLGMTTTPYVKEQGSSKDSGNTSSLVTNSSYSSVILPVVIALIAITLSVFTLVGLYRMCWKTDPGTPDNGTDQPQSDKESVKLLTVKTISPETSMKKHTAVCDKSFS</sequence>
<keyword evidence="3" id="KW-0732">Signal</keyword>
<proteinExistence type="predicted"/>
<feature type="compositionally biased region" description="Polar residues" evidence="1">
    <location>
        <begin position="121"/>
        <end position="134"/>
    </location>
</feature>
<feature type="compositionally biased region" description="Polar residues" evidence="1">
    <location>
        <begin position="42"/>
        <end position="58"/>
    </location>
</feature>
<dbReference type="PANTHER" id="PTHR15869:SF0">
    <property type="entry name" value="ENDOMUCIN"/>
    <property type="match status" value="1"/>
</dbReference>
<protein>
    <submittedName>
        <fullName evidence="5">Endomucin isoform X1</fullName>
    </submittedName>
</protein>
<evidence type="ECO:0000256" key="3">
    <source>
        <dbReference type="SAM" id="SignalP"/>
    </source>
</evidence>
<organism evidence="4 5">
    <name type="scientific">Phascolarctos cinereus</name>
    <name type="common">Koala</name>
    <dbReference type="NCBI Taxonomy" id="38626"/>
    <lineage>
        <taxon>Eukaryota</taxon>
        <taxon>Metazoa</taxon>
        <taxon>Chordata</taxon>
        <taxon>Craniata</taxon>
        <taxon>Vertebrata</taxon>
        <taxon>Euteleostomi</taxon>
        <taxon>Mammalia</taxon>
        <taxon>Metatheria</taxon>
        <taxon>Diprotodontia</taxon>
        <taxon>Phascolarctidae</taxon>
        <taxon>Phascolarctos</taxon>
    </lineage>
</organism>
<feature type="transmembrane region" description="Helical" evidence="2">
    <location>
        <begin position="201"/>
        <end position="223"/>
    </location>
</feature>
<dbReference type="KEGG" id="pcw:110209679"/>
<feature type="chain" id="PRO_5028100913" evidence="3">
    <location>
        <begin position="20"/>
        <end position="274"/>
    </location>
</feature>
<dbReference type="CTD" id="51705"/>
<dbReference type="PANTHER" id="PTHR15869">
    <property type="entry name" value="ENDOMUCIN-RELATED"/>
    <property type="match status" value="1"/>
</dbReference>
<keyword evidence="2" id="KW-0472">Membrane</keyword>
<feature type="region of interest" description="Disordered" evidence="1">
    <location>
        <begin position="42"/>
        <end position="64"/>
    </location>
</feature>
<evidence type="ECO:0000256" key="1">
    <source>
        <dbReference type="SAM" id="MobiDB-lite"/>
    </source>
</evidence>
<evidence type="ECO:0000313" key="5">
    <source>
        <dbReference type="RefSeq" id="XP_020843948.1"/>
    </source>
</evidence>
<feature type="region of interest" description="Disordered" evidence="1">
    <location>
        <begin position="85"/>
        <end position="170"/>
    </location>
</feature>
<gene>
    <name evidence="5" type="primary">EMCN</name>
</gene>
<dbReference type="GeneID" id="110209679"/>
<name>A0A6P5KEI3_PHACI</name>
<dbReference type="Proteomes" id="UP000515140">
    <property type="component" value="Unplaced"/>
</dbReference>
<accession>A0A6P5KEI3</accession>
<reference evidence="5" key="1">
    <citation type="submission" date="2025-08" db="UniProtKB">
        <authorList>
            <consortium name="RefSeq"/>
        </authorList>
    </citation>
    <scope>IDENTIFICATION</scope>
    <source>
        <tissue evidence="5">Spleen</tissue>
    </source>
</reference>
<feature type="compositionally biased region" description="Polar residues" evidence="1">
    <location>
        <begin position="144"/>
        <end position="170"/>
    </location>
</feature>
<evidence type="ECO:0000313" key="4">
    <source>
        <dbReference type="Proteomes" id="UP000515140"/>
    </source>
</evidence>
<keyword evidence="2" id="KW-0812">Transmembrane</keyword>
<evidence type="ECO:0000256" key="2">
    <source>
        <dbReference type="SAM" id="Phobius"/>
    </source>
</evidence>
<dbReference type="RefSeq" id="XP_020843948.1">
    <property type="nucleotide sequence ID" value="XM_020988289.1"/>
</dbReference>
<dbReference type="FunCoup" id="A0A6P5KEI3">
    <property type="interactions" value="8"/>
</dbReference>
<keyword evidence="4" id="KW-1185">Reference proteome</keyword>
<dbReference type="InParanoid" id="A0A6P5KEI3"/>